<feature type="compositionally biased region" description="Polar residues" evidence="1">
    <location>
        <begin position="468"/>
        <end position="494"/>
    </location>
</feature>
<accession>A0A8H7DE41</accession>
<feature type="compositionally biased region" description="Low complexity" evidence="1">
    <location>
        <begin position="427"/>
        <end position="438"/>
    </location>
</feature>
<gene>
    <name evidence="2" type="ORF">MSAN_00736200</name>
</gene>
<feature type="compositionally biased region" description="Low complexity" evidence="1">
    <location>
        <begin position="689"/>
        <end position="706"/>
    </location>
</feature>
<evidence type="ECO:0008006" key="4">
    <source>
        <dbReference type="Google" id="ProtNLM"/>
    </source>
</evidence>
<dbReference type="EMBL" id="JACAZH010000004">
    <property type="protein sequence ID" value="KAF7371020.1"/>
    <property type="molecule type" value="Genomic_DNA"/>
</dbReference>
<feature type="compositionally biased region" description="Polar residues" evidence="1">
    <location>
        <begin position="574"/>
        <end position="597"/>
    </location>
</feature>
<feature type="compositionally biased region" description="Basic and acidic residues" evidence="1">
    <location>
        <begin position="707"/>
        <end position="725"/>
    </location>
</feature>
<feature type="compositionally biased region" description="Polar residues" evidence="1">
    <location>
        <begin position="397"/>
        <end position="406"/>
    </location>
</feature>
<name>A0A8H7DE41_9AGAR</name>
<organism evidence="2 3">
    <name type="scientific">Mycena sanguinolenta</name>
    <dbReference type="NCBI Taxonomy" id="230812"/>
    <lineage>
        <taxon>Eukaryota</taxon>
        <taxon>Fungi</taxon>
        <taxon>Dikarya</taxon>
        <taxon>Basidiomycota</taxon>
        <taxon>Agaricomycotina</taxon>
        <taxon>Agaricomycetes</taxon>
        <taxon>Agaricomycetidae</taxon>
        <taxon>Agaricales</taxon>
        <taxon>Marasmiineae</taxon>
        <taxon>Mycenaceae</taxon>
        <taxon>Mycena</taxon>
    </lineage>
</organism>
<comment type="caution">
    <text evidence="2">The sequence shown here is derived from an EMBL/GenBank/DDBJ whole genome shotgun (WGS) entry which is preliminary data.</text>
</comment>
<feature type="compositionally biased region" description="Basic residues" evidence="1">
    <location>
        <begin position="379"/>
        <end position="389"/>
    </location>
</feature>
<sequence length="725" mass="78982">MQTSQGDVQSRRSSRKSTALRPDDGTSRVTAHAGSPTPSPDKAAAERREGPSYDPNEDTPPSNRVMSYSPSPPLNDKQKNEVQRRMRDIGQADDRCIITNELGAINFCHLAALSTPHDQVKFLRNRWGWEDFHVNVPENVVMEESTKHYMLDHAQLVLIPEPKEIARILEVYRDLYTTQQIQQPKPFHNLFAPPPKGHGWTYGVLPLEIDPHRRIFRHQTKQGINENGVETCESTGNYKDFTYPYRELHFESHAHPLCALWHAGVEISKLSRHQIDAISDELIRNGAHELVQSITHILTLYEFWIRRPRKVDGVAVQTQHKDTHSPDQSLEPPTTPSREEDAFNAVNDSNSDGTSSDSTSPFDVSPALRAASSAPAGHLTRKTKKRKKISPVEINARPTTEGSPTQHVERKRKVGDGVSQPAASTRSLSPLLGLGSQSETGTGSSMQLAGSEPAARPSKPRVQYEQRGISTTRNEIGQRTGQEVTFRLKTQLSKPQLLAGMNPPEPNVGGSGGHTSAPGNKTSQSMPSGAGRSYAGSDPSTARVSASGSGNHTRNSSTSASGSTTRRDRDAERGSTSASGHASNTSKSSTAGPTRSETQSSTSQGGSDDGSRAGNSSTPTSHRDRDARSIGYIQQNPRQNEEAHVEDNISGVGANLSVSRSASTSISGFSRIPRPLTSNYAPPPTIPATRFFSSSSTGKRSSNSSRNAERQDRDSRHNEGTSRDK</sequence>
<feature type="region of interest" description="Disordered" evidence="1">
    <location>
        <begin position="315"/>
        <end position="725"/>
    </location>
</feature>
<dbReference type="AlphaFoldDB" id="A0A8H7DE41"/>
<evidence type="ECO:0000313" key="3">
    <source>
        <dbReference type="Proteomes" id="UP000623467"/>
    </source>
</evidence>
<feature type="compositionally biased region" description="Polar residues" evidence="1">
    <location>
        <begin position="439"/>
        <end position="448"/>
    </location>
</feature>
<protein>
    <recommendedName>
        <fullName evidence="4">HNH nuclease domain-containing protein</fullName>
    </recommendedName>
</protein>
<feature type="compositionally biased region" description="Low complexity" evidence="1">
    <location>
        <begin position="553"/>
        <end position="564"/>
    </location>
</feature>
<evidence type="ECO:0000313" key="2">
    <source>
        <dbReference type="EMBL" id="KAF7371020.1"/>
    </source>
</evidence>
<keyword evidence="3" id="KW-1185">Reference proteome</keyword>
<feature type="compositionally biased region" description="Low complexity" evidence="1">
    <location>
        <begin position="347"/>
        <end position="376"/>
    </location>
</feature>
<evidence type="ECO:0000256" key="1">
    <source>
        <dbReference type="SAM" id="MobiDB-lite"/>
    </source>
</evidence>
<feature type="compositionally biased region" description="Basic and acidic residues" evidence="1">
    <location>
        <begin position="76"/>
        <end position="85"/>
    </location>
</feature>
<proteinExistence type="predicted"/>
<feature type="compositionally biased region" description="Polar residues" evidence="1">
    <location>
        <begin position="517"/>
        <end position="527"/>
    </location>
</feature>
<feature type="region of interest" description="Disordered" evidence="1">
    <location>
        <begin position="1"/>
        <end position="85"/>
    </location>
</feature>
<feature type="compositionally biased region" description="Polar residues" evidence="1">
    <location>
        <begin position="656"/>
        <end position="668"/>
    </location>
</feature>
<feature type="compositionally biased region" description="Polar residues" evidence="1">
    <location>
        <begin position="538"/>
        <end position="552"/>
    </location>
</feature>
<feature type="compositionally biased region" description="Polar residues" evidence="1">
    <location>
        <begin position="59"/>
        <end position="69"/>
    </location>
</feature>
<dbReference type="OrthoDB" id="3067413at2759"/>
<dbReference type="Proteomes" id="UP000623467">
    <property type="component" value="Unassembled WGS sequence"/>
</dbReference>
<reference evidence="2" key="1">
    <citation type="submission" date="2020-05" db="EMBL/GenBank/DDBJ databases">
        <title>Mycena genomes resolve the evolution of fungal bioluminescence.</title>
        <authorList>
            <person name="Tsai I.J."/>
        </authorList>
    </citation>
    <scope>NUCLEOTIDE SEQUENCE</scope>
    <source>
        <strain evidence="2">160909Yilan</strain>
    </source>
</reference>